<evidence type="ECO:0000313" key="2">
    <source>
        <dbReference type="Proteomes" id="UP001221142"/>
    </source>
</evidence>
<name>A0AAD7FF10_9AGAR</name>
<accession>A0AAD7FF10</accession>
<gene>
    <name evidence="1" type="ORF">FB45DRAFT_929768</name>
</gene>
<keyword evidence="2" id="KW-1185">Reference proteome</keyword>
<sequence>MPQPVFPPELERGIFETCALSRPVLIPKLMLVAGRVELTSKNGSSHSSTAQSSCARLVQDCLSTTTQSLLSGNYSPPLTRSHPSYCATRCGTCTSSSNLLATRRSYLPVPASKTFKISSADGASTLSLTTTTSPAASYIKLGIFGTPLTTVIQPVSSIPFLGLDYRGKDIDDISNSECSAASRLGPTGLWSAS</sequence>
<organism evidence="1 2">
    <name type="scientific">Roridomyces roridus</name>
    <dbReference type="NCBI Taxonomy" id="1738132"/>
    <lineage>
        <taxon>Eukaryota</taxon>
        <taxon>Fungi</taxon>
        <taxon>Dikarya</taxon>
        <taxon>Basidiomycota</taxon>
        <taxon>Agaricomycotina</taxon>
        <taxon>Agaricomycetes</taxon>
        <taxon>Agaricomycetidae</taxon>
        <taxon>Agaricales</taxon>
        <taxon>Marasmiineae</taxon>
        <taxon>Mycenaceae</taxon>
        <taxon>Roridomyces</taxon>
    </lineage>
</organism>
<reference evidence="1" key="1">
    <citation type="submission" date="2023-03" db="EMBL/GenBank/DDBJ databases">
        <title>Massive genome expansion in bonnet fungi (Mycena s.s.) driven by repeated elements and novel gene families across ecological guilds.</title>
        <authorList>
            <consortium name="Lawrence Berkeley National Laboratory"/>
            <person name="Harder C.B."/>
            <person name="Miyauchi S."/>
            <person name="Viragh M."/>
            <person name="Kuo A."/>
            <person name="Thoen E."/>
            <person name="Andreopoulos B."/>
            <person name="Lu D."/>
            <person name="Skrede I."/>
            <person name="Drula E."/>
            <person name="Henrissat B."/>
            <person name="Morin E."/>
            <person name="Kohler A."/>
            <person name="Barry K."/>
            <person name="LaButti K."/>
            <person name="Morin E."/>
            <person name="Salamov A."/>
            <person name="Lipzen A."/>
            <person name="Mereny Z."/>
            <person name="Hegedus B."/>
            <person name="Baldrian P."/>
            <person name="Stursova M."/>
            <person name="Weitz H."/>
            <person name="Taylor A."/>
            <person name="Grigoriev I.V."/>
            <person name="Nagy L.G."/>
            <person name="Martin F."/>
            <person name="Kauserud H."/>
        </authorList>
    </citation>
    <scope>NUCLEOTIDE SEQUENCE</scope>
    <source>
        <strain evidence="1">9284</strain>
    </source>
</reference>
<protein>
    <submittedName>
        <fullName evidence="1">Uncharacterized protein</fullName>
    </submittedName>
</protein>
<proteinExistence type="predicted"/>
<evidence type="ECO:0000313" key="1">
    <source>
        <dbReference type="EMBL" id="KAJ7620239.1"/>
    </source>
</evidence>
<dbReference type="Proteomes" id="UP001221142">
    <property type="component" value="Unassembled WGS sequence"/>
</dbReference>
<dbReference type="EMBL" id="JARKIF010000017">
    <property type="protein sequence ID" value="KAJ7620239.1"/>
    <property type="molecule type" value="Genomic_DNA"/>
</dbReference>
<dbReference type="AlphaFoldDB" id="A0AAD7FF10"/>
<comment type="caution">
    <text evidence="1">The sequence shown here is derived from an EMBL/GenBank/DDBJ whole genome shotgun (WGS) entry which is preliminary data.</text>
</comment>